<feature type="domain" description="B box-type" evidence="7">
    <location>
        <begin position="538"/>
        <end position="579"/>
    </location>
</feature>
<keyword evidence="1" id="KW-0479">Metal-binding</keyword>
<dbReference type="PROSITE" id="PS50119">
    <property type="entry name" value="ZF_BBOX"/>
    <property type="match status" value="1"/>
</dbReference>
<evidence type="ECO:0000256" key="4">
    <source>
        <dbReference type="PROSITE-ProRule" id="PRU00024"/>
    </source>
</evidence>
<evidence type="ECO:0000313" key="9">
    <source>
        <dbReference type="EMBL" id="KAG8506331.1"/>
    </source>
</evidence>
<dbReference type="InterPro" id="IPR043136">
    <property type="entry name" value="B30.2/SPRY_sf"/>
</dbReference>
<feature type="domain" description="B30.2/SPRY" evidence="8">
    <location>
        <begin position="253"/>
        <end position="438"/>
    </location>
</feature>
<dbReference type="Gene3D" id="3.30.160.60">
    <property type="entry name" value="Classic Zinc Finger"/>
    <property type="match status" value="1"/>
</dbReference>
<dbReference type="AlphaFoldDB" id="A0A8J6DFL9"/>
<dbReference type="SUPFAM" id="SSF57845">
    <property type="entry name" value="B-box zinc-binding domain"/>
    <property type="match status" value="1"/>
</dbReference>
<dbReference type="InterPro" id="IPR006574">
    <property type="entry name" value="PRY"/>
</dbReference>
<evidence type="ECO:0000256" key="3">
    <source>
        <dbReference type="ARBA" id="ARBA00022833"/>
    </source>
</evidence>
<proteinExistence type="predicted"/>
<dbReference type="PANTHER" id="PTHR24103">
    <property type="entry name" value="E3 UBIQUITIN-PROTEIN LIGASE TRIM"/>
    <property type="match status" value="1"/>
</dbReference>
<feature type="domain" description="B30.2/SPRY" evidence="8">
    <location>
        <begin position="725"/>
        <end position="910"/>
    </location>
</feature>
<evidence type="ECO:0000259" key="7">
    <source>
        <dbReference type="PROSITE" id="PS50119"/>
    </source>
</evidence>
<evidence type="ECO:0000256" key="2">
    <source>
        <dbReference type="ARBA" id="ARBA00022771"/>
    </source>
</evidence>
<gene>
    <name evidence="9" type="ORF">J0S82_015178</name>
</gene>
<evidence type="ECO:0000256" key="5">
    <source>
        <dbReference type="SAM" id="Coils"/>
    </source>
</evidence>
<feature type="domain" description="RING-type" evidence="6">
    <location>
        <begin position="74"/>
        <end position="112"/>
    </location>
</feature>
<dbReference type="SMART" id="SM00336">
    <property type="entry name" value="BBOX"/>
    <property type="match status" value="1"/>
</dbReference>
<dbReference type="EMBL" id="JAGFMF010012163">
    <property type="protein sequence ID" value="KAG8506331.1"/>
    <property type="molecule type" value="Genomic_DNA"/>
</dbReference>
<keyword evidence="5" id="KW-0175">Coiled coil</keyword>
<dbReference type="InterPro" id="IPR001841">
    <property type="entry name" value="Znf_RING"/>
</dbReference>
<evidence type="ECO:0000259" key="6">
    <source>
        <dbReference type="PROSITE" id="PS50089"/>
    </source>
</evidence>
<evidence type="ECO:0000259" key="8">
    <source>
        <dbReference type="PROSITE" id="PS50188"/>
    </source>
</evidence>
<organism evidence="9 10">
    <name type="scientific">Galemys pyrenaicus</name>
    <name type="common">Iberian desman</name>
    <name type="synonym">Pyrenean desman</name>
    <dbReference type="NCBI Taxonomy" id="202257"/>
    <lineage>
        <taxon>Eukaryota</taxon>
        <taxon>Metazoa</taxon>
        <taxon>Chordata</taxon>
        <taxon>Craniata</taxon>
        <taxon>Vertebrata</taxon>
        <taxon>Euteleostomi</taxon>
        <taxon>Mammalia</taxon>
        <taxon>Eutheria</taxon>
        <taxon>Laurasiatheria</taxon>
        <taxon>Eulipotyphla</taxon>
        <taxon>Talpidae</taxon>
        <taxon>Galemys</taxon>
    </lineage>
</organism>
<evidence type="ECO:0000256" key="1">
    <source>
        <dbReference type="ARBA" id="ARBA00022723"/>
    </source>
</evidence>
<dbReference type="PROSITE" id="PS50188">
    <property type="entry name" value="B302_SPRY"/>
    <property type="match status" value="2"/>
</dbReference>
<name>A0A8J6DFL9_GALPY</name>
<dbReference type="PRINTS" id="PR01407">
    <property type="entry name" value="BUTYPHLNCDUF"/>
</dbReference>
<dbReference type="Gene3D" id="2.60.120.920">
    <property type="match status" value="2"/>
</dbReference>
<dbReference type="InterPro" id="IPR050143">
    <property type="entry name" value="TRIM/RBCC"/>
</dbReference>
<dbReference type="Pfam" id="PF15227">
    <property type="entry name" value="zf-C3HC4_4"/>
    <property type="match status" value="2"/>
</dbReference>
<dbReference type="InterPro" id="IPR001870">
    <property type="entry name" value="B30.2/SPRY"/>
</dbReference>
<dbReference type="Pfam" id="PF00622">
    <property type="entry name" value="SPRY"/>
    <property type="match status" value="2"/>
</dbReference>
<dbReference type="SUPFAM" id="SSF49899">
    <property type="entry name" value="Concanavalin A-like lectins/glucanases"/>
    <property type="match status" value="2"/>
</dbReference>
<evidence type="ECO:0000313" key="10">
    <source>
        <dbReference type="Proteomes" id="UP000700334"/>
    </source>
</evidence>
<sequence>EQRQLEGPHSLQPATLLGSPEARGSCHLILAAPAAPAQPGLPRRPLARHTDRQTDARAMALAASLAELQAEASCPVCLDALRDPVTLECGHNCCGPCLRGRWEGLGDVLPCPHREKLKRLLEPLRKQVGDAERGLATQTSKIQELQEEMEARRSELYFELEYFKGFLGKEHRAIEIQILRTMSVVNKNAFKSRKRLLYYLSKLKSLLSAVTAQRMQTDLELLRGVGSIHFQWSRCVNRGIPEAYLCSLPEESFCPPTHYVGLQTIMSKFQAHLTLDPETAHRNLTISPDRRAAIFTFARMGPDLDSRPKAFTSHEAVLSAEGFQAGRHFWQVDVRGAGVWCLGVCAESFPRDAPAPPSPSNGCWHFQRSTGSRCHSQTVKIRVGVFLDYELGVISFYNLSTRSHLCTLTGTFTDRLFPYFAIGPSPLSFSMNLVTEEQTDARAMALAASLAELQAEASCPVCLDALRDPVTLECGHNCCGPCLRGRWEGLGDVLPCPVCQHHCPSRDVRRNPALAALADLLRRLPPTSSQARRQEEEEEEALCAQHRLALALFCEEDLQLLCARCAASSPHRGHPLTPVEQAAAQHREKLKRLLEPLRKQVGDAERGLARQTSKIQELREQVDARRRELYFEFAHFKGYLNKERDVIDTSVLREISDIYQKVADSEKQMSDYGSKLKILLRAVTTQLFQTDLGLLTGIANIQFEWNRCFSLEVPATYQYEFLEETCFLSPKYVGLQTIMSKFQAHLTLDPETAHRNLTISPDRRAAIFTFARMGPDLDSRPKAFTSHEAVLSAEGFQAGRHFWQVDVRGAGVWCLGVCAESFPRDAPAPPSPSNGCWHFQRSSRTHLDPQAVKIRVGVFLDYELGVISFYNLSTRSHLCTLTGTFIGKLFPYFSLGPCSLSFSMTLVNEC</sequence>
<feature type="domain" description="RING-type" evidence="6">
    <location>
        <begin position="459"/>
        <end position="500"/>
    </location>
</feature>
<dbReference type="SMART" id="SM00184">
    <property type="entry name" value="RING"/>
    <property type="match status" value="2"/>
</dbReference>
<dbReference type="OrthoDB" id="654191at2759"/>
<keyword evidence="10" id="KW-1185">Reference proteome</keyword>
<protein>
    <submittedName>
        <fullName evidence="9">Putative tripartite motif-containing protein 75</fullName>
    </submittedName>
</protein>
<feature type="non-terminal residue" evidence="9">
    <location>
        <position position="1"/>
    </location>
</feature>
<feature type="coiled-coil region" evidence="5">
    <location>
        <begin position="128"/>
        <end position="155"/>
    </location>
</feature>
<keyword evidence="3" id="KW-0862">Zinc</keyword>
<dbReference type="SMART" id="SM00589">
    <property type="entry name" value="PRY"/>
    <property type="match status" value="2"/>
</dbReference>
<dbReference type="GO" id="GO:0008270">
    <property type="term" value="F:zinc ion binding"/>
    <property type="evidence" value="ECO:0007669"/>
    <property type="project" value="UniProtKB-KW"/>
</dbReference>
<dbReference type="Pfam" id="PF00643">
    <property type="entry name" value="zf-B_box"/>
    <property type="match status" value="1"/>
</dbReference>
<comment type="caution">
    <text evidence="9">The sequence shown here is derived from an EMBL/GenBank/DDBJ whole genome shotgun (WGS) entry which is preliminary data.</text>
</comment>
<dbReference type="Pfam" id="PF13765">
    <property type="entry name" value="PRY"/>
    <property type="match status" value="2"/>
</dbReference>
<dbReference type="InterPro" id="IPR013083">
    <property type="entry name" value="Znf_RING/FYVE/PHD"/>
</dbReference>
<accession>A0A8J6DFL9</accession>
<keyword evidence="2 4" id="KW-0863">Zinc-finger</keyword>
<dbReference type="InterPro" id="IPR013320">
    <property type="entry name" value="ConA-like_dom_sf"/>
</dbReference>
<dbReference type="SMART" id="SM00449">
    <property type="entry name" value="SPRY"/>
    <property type="match status" value="2"/>
</dbReference>
<dbReference type="InterPro" id="IPR000315">
    <property type="entry name" value="Znf_B-box"/>
</dbReference>
<dbReference type="Proteomes" id="UP000700334">
    <property type="component" value="Unassembled WGS sequence"/>
</dbReference>
<dbReference type="InterPro" id="IPR003879">
    <property type="entry name" value="Butyrophylin_SPRY"/>
</dbReference>
<reference evidence="9" key="1">
    <citation type="journal article" date="2021" name="Evol. Appl.">
        <title>The genome of the Pyrenean desman and the effects of bottlenecks and inbreeding on the genomic landscape of an endangered species.</title>
        <authorList>
            <person name="Escoda L."/>
            <person name="Castresana J."/>
        </authorList>
    </citation>
    <scope>NUCLEOTIDE SEQUENCE</scope>
    <source>
        <strain evidence="9">IBE-C5619</strain>
    </source>
</reference>
<dbReference type="InterPro" id="IPR003877">
    <property type="entry name" value="SPRY_dom"/>
</dbReference>
<dbReference type="PROSITE" id="PS50089">
    <property type="entry name" value="ZF_RING_2"/>
    <property type="match status" value="2"/>
</dbReference>
<dbReference type="Gene3D" id="3.30.40.10">
    <property type="entry name" value="Zinc/RING finger domain, C3HC4 (zinc finger)"/>
    <property type="match status" value="2"/>
</dbReference>
<feature type="coiled-coil region" evidence="5">
    <location>
        <begin position="601"/>
        <end position="628"/>
    </location>
</feature>
<dbReference type="SUPFAM" id="SSF57850">
    <property type="entry name" value="RING/U-box"/>
    <property type="match status" value="2"/>
</dbReference>